<accession>A0ABM8FPQ5</accession>
<keyword evidence="4" id="KW-0249">Electron transport</keyword>
<proteinExistence type="predicted"/>
<dbReference type="PROSITE" id="PS51007">
    <property type="entry name" value="CYTC"/>
    <property type="match status" value="1"/>
</dbReference>
<evidence type="ECO:0000313" key="10">
    <source>
        <dbReference type="Proteomes" id="UP001321445"/>
    </source>
</evidence>
<keyword evidence="2 6" id="KW-0349">Heme</keyword>
<dbReference type="PANTHER" id="PTHR33751:SF9">
    <property type="entry name" value="CYTOCHROME C4"/>
    <property type="match status" value="1"/>
</dbReference>
<dbReference type="InterPro" id="IPR009056">
    <property type="entry name" value="Cyt_c-like_dom"/>
</dbReference>
<evidence type="ECO:0000256" key="3">
    <source>
        <dbReference type="ARBA" id="ARBA00022723"/>
    </source>
</evidence>
<keyword evidence="1" id="KW-0813">Transport</keyword>
<reference evidence="9 10" key="1">
    <citation type="submission" date="2023-03" db="EMBL/GenBank/DDBJ databases">
        <title>Description of Hydrogenimonas sp. ISO32.</title>
        <authorList>
            <person name="Mino S."/>
            <person name="Fukazawa S."/>
            <person name="Sawabe T."/>
        </authorList>
    </citation>
    <scope>NUCLEOTIDE SEQUENCE [LARGE SCALE GENOMIC DNA]</scope>
    <source>
        <strain evidence="9 10">ISO32</strain>
    </source>
</reference>
<protein>
    <recommendedName>
        <fullName evidence="8">Cytochrome c domain-containing protein</fullName>
    </recommendedName>
</protein>
<feature type="signal peptide" evidence="7">
    <location>
        <begin position="1"/>
        <end position="19"/>
    </location>
</feature>
<keyword evidence="5 6" id="KW-0408">Iron</keyword>
<evidence type="ECO:0000256" key="6">
    <source>
        <dbReference type="PROSITE-ProRule" id="PRU00433"/>
    </source>
</evidence>
<keyword evidence="3 6" id="KW-0479">Metal-binding</keyword>
<dbReference type="RefSeq" id="WP_286336762.1">
    <property type="nucleotide sequence ID" value="NZ_AP027370.1"/>
</dbReference>
<evidence type="ECO:0000256" key="5">
    <source>
        <dbReference type="ARBA" id="ARBA00023004"/>
    </source>
</evidence>
<dbReference type="PANTHER" id="PTHR33751">
    <property type="entry name" value="CBB3-TYPE CYTOCHROME C OXIDASE SUBUNIT FIXP"/>
    <property type="match status" value="1"/>
</dbReference>
<evidence type="ECO:0000256" key="2">
    <source>
        <dbReference type="ARBA" id="ARBA00022617"/>
    </source>
</evidence>
<keyword evidence="10" id="KW-1185">Reference proteome</keyword>
<name>A0ABM8FPQ5_9BACT</name>
<feature type="chain" id="PRO_5045782979" description="Cytochrome c domain-containing protein" evidence="7">
    <location>
        <begin position="20"/>
        <end position="119"/>
    </location>
</feature>
<feature type="domain" description="Cytochrome c" evidence="8">
    <location>
        <begin position="16"/>
        <end position="98"/>
    </location>
</feature>
<organism evidence="9 10">
    <name type="scientific">Hydrogenimonas cancrithermarum</name>
    <dbReference type="NCBI Taxonomy" id="2993563"/>
    <lineage>
        <taxon>Bacteria</taxon>
        <taxon>Pseudomonadati</taxon>
        <taxon>Campylobacterota</taxon>
        <taxon>Epsilonproteobacteria</taxon>
        <taxon>Campylobacterales</taxon>
        <taxon>Hydrogenimonadaceae</taxon>
        <taxon>Hydrogenimonas</taxon>
    </lineage>
</organism>
<dbReference type="Gene3D" id="1.10.760.10">
    <property type="entry name" value="Cytochrome c-like domain"/>
    <property type="match status" value="1"/>
</dbReference>
<dbReference type="EMBL" id="AP027370">
    <property type="protein sequence ID" value="BDY13819.1"/>
    <property type="molecule type" value="Genomic_DNA"/>
</dbReference>
<keyword evidence="7" id="KW-0732">Signal</keyword>
<evidence type="ECO:0000256" key="7">
    <source>
        <dbReference type="SAM" id="SignalP"/>
    </source>
</evidence>
<evidence type="ECO:0000313" key="9">
    <source>
        <dbReference type="EMBL" id="BDY13819.1"/>
    </source>
</evidence>
<evidence type="ECO:0000256" key="4">
    <source>
        <dbReference type="ARBA" id="ARBA00022982"/>
    </source>
</evidence>
<evidence type="ECO:0000256" key="1">
    <source>
        <dbReference type="ARBA" id="ARBA00022448"/>
    </source>
</evidence>
<dbReference type="Pfam" id="PF00034">
    <property type="entry name" value="Cytochrom_C"/>
    <property type="match status" value="1"/>
</dbReference>
<dbReference type="SUPFAM" id="SSF46626">
    <property type="entry name" value="Cytochrome c"/>
    <property type="match status" value="1"/>
</dbReference>
<gene>
    <name evidence="9" type="ORF">HCR_21310</name>
</gene>
<dbReference type="InterPro" id="IPR050597">
    <property type="entry name" value="Cytochrome_c_Oxidase_Subunit"/>
</dbReference>
<evidence type="ECO:0000259" key="8">
    <source>
        <dbReference type="PROSITE" id="PS51007"/>
    </source>
</evidence>
<sequence length="119" mass="13258">MVRYMFFLALFAISISASSEGERLYMSKGCYGCHGTYGEGIGDYPKLAGREIDELADRLHALQRGIGHTSKRDMMIPFAKSLHESEIEAIAKYLSFQQPDISEDESLETPEEILGGSDM</sequence>
<dbReference type="Proteomes" id="UP001321445">
    <property type="component" value="Chromosome"/>
</dbReference>
<dbReference type="InterPro" id="IPR036909">
    <property type="entry name" value="Cyt_c-like_dom_sf"/>
</dbReference>